<protein>
    <submittedName>
        <fullName evidence="2">Putative retrotransposon hot spot protein (RHS)</fullName>
    </submittedName>
</protein>
<dbReference type="Pfam" id="PF24466">
    <property type="entry name" value="DUF7578"/>
    <property type="match status" value="2"/>
</dbReference>
<sequence length="188" mass="21535">MRLSDFLWNYVGGRAAVMKDYNVTMQAFVQEPDDYVQDQRLLEEIRNVTAHQAWRPLLGLFTKVCSLSGNVGTMNERIRSPLLQGENKRGTHAVTTEARREAAERLRGTQGMKFTICTNIEDVPFKGRARVNKMRLSDFLTMELGGRGVVDTNRDVLPEEFFRDPTKYIRDKGALNEMQASGHYLSMR</sequence>
<comment type="caution">
    <text evidence="2">The sequence shown here is derived from an EMBL/GenBank/DDBJ whole genome shotgun (WGS) entry which is preliminary data.</text>
</comment>
<organism evidence="2 3">
    <name type="scientific">Trypanosoma cruzi</name>
    <dbReference type="NCBI Taxonomy" id="5693"/>
    <lineage>
        <taxon>Eukaryota</taxon>
        <taxon>Discoba</taxon>
        <taxon>Euglenozoa</taxon>
        <taxon>Kinetoplastea</taxon>
        <taxon>Metakinetoplastina</taxon>
        <taxon>Trypanosomatida</taxon>
        <taxon>Trypanosomatidae</taxon>
        <taxon>Trypanosoma</taxon>
        <taxon>Schizotrypanum</taxon>
    </lineage>
</organism>
<reference evidence="2 3" key="1">
    <citation type="journal article" date="2018" name="Microb. Genom.">
        <title>Expanding an expanded genome: long-read sequencing of Trypanosoma cruzi.</title>
        <authorList>
            <person name="Berna L."/>
            <person name="Rodriguez M."/>
            <person name="Chiribao M.L."/>
            <person name="Parodi-Talice A."/>
            <person name="Pita S."/>
            <person name="Rijo G."/>
            <person name="Alvarez-Valin F."/>
            <person name="Robello C."/>
        </authorList>
    </citation>
    <scope>NUCLEOTIDE SEQUENCE [LARGE SCALE GENOMIC DNA]</scope>
    <source>
        <strain evidence="2 3">TCC</strain>
    </source>
</reference>
<dbReference type="InterPro" id="IPR056000">
    <property type="entry name" value="DUF7578"/>
</dbReference>
<dbReference type="EMBL" id="PRFC01000134">
    <property type="protein sequence ID" value="PWV05341.1"/>
    <property type="molecule type" value="Genomic_DNA"/>
</dbReference>
<evidence type="ECO:0000259" key="1">
    <source>
        <dbReference type="Pfam" id="PF24466"/>
    </source>
</evidence>
<evidence type="ECO:0000313" key="2">
    <source>
        <dbReference type="EMBL" id="PWV05341.1"/>
    </source>
</evidence>
<dbReference type="VEuPathDB" id="TriTrypDB:TcCL_Unassigned00709"/>
<dbReference type="Proteomes" id="UP000246078">
    <property type="component" value="Unassembled WGS sequence"/>
</dbReference>
<feature type="domain" description="DUF7578" evidence="1">
    <location>
        <begin position="130"/>
        <end position="187"/>
    </location>
</feature>
<name>A0A2V2W9Y6_TRYCR</name>
<dbReference type="VEuPathDB" id="TriTrypDB:C3747_134g64"/>
<feature type="domain" description="DUF7578" evidence="1">
    <location>
        <begin position="1"/>
        <end position="53"/>
    </location>
</feature>
<dbReference type="AlphaFoldDB" id="A0A2V2W9Y6"/>
<gene>
    <name evidence="2" type="ORF">C3747_134g64</name>
</gene>
<evidence type="ECO:0000313" key="3">
    <source>
        <dbReference type="Proteomes" id="UP000246078"/>
    </source>
</evidence>
<proteinExistence type="predicted"/>
<accession>A0A2V2W9Y6</accession>